<reference evidence="3" key="1">
    <citation type="journal article" date="2005" name="Nature">
        <title>The map-based sequence of the rice genome.</title>
        <authorList>
            <consortium name="International rice genome sequencing project (IRGSP)"/>
            <person name="Matsumoto T."/>
            <person name="Wu J."/>
            <person name="Kanamori H."/>
            <person name="Katayose Y."/>
            <person name="Fujisawa M."/>
            <person name="Namiki N."/>
            <person name="Mizuno H."/>
            <person name="Yamamoto K."/>
            <person name="Antonio B.A."/>
            <person name="Baba T."/>
            <person name="Sakata K."/>
            <person name="Nagamura Y."/>
            <person name="Aoki H."/>
            <person name="Arikawa K."/>
            <person name="Arita K."/>
            <person name="Bito T."/>
            <person name="Chiden Y."/>
            <person name="Fujitsuka N."/>
            <person name="Fukunaka R."/>
            <person name="Hamada M."/>
            <person name="Harada C."/>
            <person name="Hayashi A."/>
            <person name="Hijishita S."/>
            <person name="Honda M."/>
            <person name="Hosokawa S."/>
            <person name="Ichikawa Y."/>
            <person name="Idonuma A."/>
            <person name="Iijima M."/>
            <person name="Ikeda M."/>
            <person name="Ikeno M."/>
            <person name="Ito K."/>
            <person name="Ito S."/>
            <person name="Ito T."/>
            <person name="Ito Y."/>
            <person name="Ito Y."/>
            <person name="Iwabuchi A."/>
            <person name="Kamiya K."/>
            <person name="Karasawa W."/>
            <person name="Kurita K."/>
            <person name="Katagiri S."/>
            <person name="Kikuta A."/>
            <person name="Kobayashi H."/>
            <person name="Kobayashi N."/>
            <person name="Machita K."/>
            <person name="Maehara T."/>
            <person name="Masukawa M."/>
            <person name="Mizubayashi T."/>
            <person name="Mukai Y."/>
            <person name="Nagasaki H."/>
            <person name="Nagata Y."/>
            <person name="Naito S."/>
            <person name="Nakashima M."/>
            <person name="Nakama Y."/>
            <person name="Nakamichi Y."/>
            <person name="Nakamura M."/>
            <person name="Meguro A."/>
            <person name="Negishi M."/>
            <person name="Ohta I."/>
            <person name="Ohta T."/>
            <person name="Okamoto M."/>
            <person name="Ono N."/>
            <person name="Saji S."/>
            <person name="Sakaguchi M."/>
            <person name="Sakai K."/>
            <person name="Shibata M."/>
            <person name="Shimokawa T."/>
            <person name="Song J."/>
            <person name="Takazaki Y."/>
            <person name="Terasawa K."/>
            <person name="Tsugane M."/>
            <person name="Tsuji K."/>
            <person name="Ueda S."/>
            <person name="Waki K."/>
            <person name="Yamagata H."/>
            <person name="Yamamoto M."/>
            <person name="Yamamoto S."/>
            <person name="Yamane H."/>
            <person name="Yoshiki S."/>
            <person name="Yoshihara R."/>
            <person name="Yukawa K."/>
            <person name="Zhong H."/>
            <person name="Yano M."/>
            <person name="Yuan Q."/>
            <person name="Ouyang S."/>
            <person name="Liu J."/>
            <person name="Jones K.M."/>
            <person name="Gansberger K."/>
            <person name="Moffat K."/>
            <person name="Hill J."/>
            <person name="Bera J."/>
            <person name="Fadrosh D."/>
            <person name="Jin S."/>
            <person name="Johri S."/>
            <person name="Kim M."/>
            <person name="Overton L."/>
            <person name="Reardon M."/>
            <person name="Tsitrin T."/>
            <person name="Vuong H."/>
            <person name="Weaver B."/>
            <person name="Ciecko A."/>
            <person name="Tallon L."/>
            <person name="Jackson J."/>
            <person name="Pai G."/>
            <person name="Aken S.V."/>
            <person name="Utterback T."/>
            <person name="Reidmuller S."/>
            <person name="Feldblyum T."/>
            <person name="Hsiao J."/>
            <person name="Zismann V."/>
            <person name="Iobst S."/>
            <person name="de Vazeille A.R."/>
            <person name="Buell C.R."/>
            <person name="Ying K."/>
            <person name="Li Y."/>
            <person name="Lu T."/>
            <person name="Huang Y."/>
            <person name="Zhao Q."/>
            <person name="Feng Q."/>
            <person name="Zhang L."/>
            <person name="Zhu J."/>
            <person name="Weng Q."/>
            <person name="Mu J."/>
            <person name="Lu Y."/>
            <person name="Fan D."/>
            <person name="Liu Y."/>
            <person name="Guan J."/>
            <person name="Zhang Y."/>
            <person name="Yu S."/>
            <person name="Liu X."/>
            <person name="Zhang Y."/>
            <person name="Hong G."/>
            <person name="Han B."/>
            <person name="Choisne N."/>
            <person name="Demange N."/>
            <person name="Orjeda G."/>
            <person name="Samain S."/>
            <person name="Cattolico L."/>
            <person name="Pelletier E."/>
            <person name="Couloux A."/>
            <person name="Segurens B."/>
            <person name="Wincker P."/>
            <person name="D'Hont A."/>
            <person name="Scarpelli C."/>
            <person name="Weissenbach J."/>
            <person name="Salanoubat M."/>
            <person name="Quetier F."/>
            <person name="Yu Y."/>
            <person name="Kim H.R."/>
            <person name="Rambo T."/>
            <person name="Currie J."/>
            <person name="Collura K."/>
            <person name="Luo M."/>
            <person name="Yang T."/>
            <person name="Ammiraju J.S.S."/>
            <person name="Engler F."/>
            <person name="Soderlund C."/>
            <person name="Wing R.A."/>
            <person name="Palmer L.E."/>
            <person name="de la Bastide M."/>
            <person name="Spiegel L."/>
            <person name="Nascimento L."/>
            <person name="Zutavern T."/>
            <person name="O'Shaughnessy A."/>
            <person name="Dike S."/>
            <person name="Dedhia N."/>
            <person name="Preston R."/>
            <person name="Balija V."/>
            <person name="McCombie W.R."/>
            <person name="Chow T."/>
            <person name="Chen H."/>
            <person name="Chung M."/>
            <person name="Chen C."/>
            <person name="Shaw J."/>
            <person name="Wu H."/>
            <person name="Hsiao K."/>
            <person name="Chao Y."/>
            <person name="Chu M."/>
            <person name="Cheng C."/>
            <person name="Hour A."/>
            <person name="Lee P."/>
            <person name="Lin S."/>
            <person name="Lin Y."/>
            <person name="Liou J."/>
            <person name="Liu S."/>
            <person name="Hsing Y."/>
            <person name="Raghuvanshi S."/>
            <person name="Mohanty A."/>
            <person name="Bharti A.K."/>
            <person name="Gaur A."/>
            <person name="Gupta V."/>
            <person name="Kumar D."/>
            <person name="Ravi V."/>
            <person name="Vij S."/>
            <person name="Kapur A."/>
            <person name="Khurana P."/>
            <person name="Khurana P."/>
            <person name="Khurana J.P."/>
            <person name="Tyagi A.K."/>
            <person name="Gaikwad K."/>
            <person name="Singh A."/>
            <person name="Dalal V."/>
            <person name="Srivastava S."/>
            <person name="Dixit A."/>
            <person name="Pal A.K."/>
            <person name="Ghazi I.A."/>
            <person name="Yadav M."/>
            <person name="Pandit A."/>
            <person name="Bhargava A."/>
            <person name="Sureshbabu K."/>
            <person name="Batra K."/>
            <person name="Sharma T.R."/>
            <person name="Mohapatra T."/>
            <person name="Singh N.K."/>
            <person name="Messing J."/>
            <person name="Nelson A.B."/>
            <person name="Fuks G."/>
            <person name="Kavchok S."/>
            <person name="Keizer G."/>
            <person name="Linton E."/>
            <person name="Llaca V."/>
            <person name="Song R."/>
            <person name="Tanyolac B."/>
            <person name="Young S."/>
            <person name="Ho-Il K."/>
            <person name="Hahn J.H."/>
            <person name="Sangsakoo G."/>
            <person name="Vanavichit A."/>
            <person name="de Mattos Luiz.A.T."/>
            <person name="Zimmer P.D."/>
            <person name="Malone G."/>
            <person name="Dellagostin O."/>
            <person name="de Oliveira A.C."/>
            <person name="Bevan M."/>
            <person name="Bancroft I."/>
            <person name="Minx P."/>
            <person name="Cordum H."/>
            <person name="Wilson R."/>
            <person name="Cheng Z."/>
            <person name="Jin W."/>
            <person name="Jiang J."/>
            <person name="Leong S.A."/>
            <person name="Iwama H."/>
            <person name="Gojobori T."/>
            <person name="Itoh T."/>
            <person name="Niimura Y."/>
            <person name="Fujii Y."/>
            <person name="Habara T."/>
            <person name="Sakai H."/>
            <person name="Sato Y."/>
            <person name="Wilson G."/>
            <person name="Kumar K."/>
            <person name="McCouch S."/>
            <person name="Juretic N."/>
            <person name="Hoen D."/>
            <person name="Wright S."/>
            <person name="Bruskiewich R."/>
            <person name="Bureau T."/>
            <person name="Miyao A."/>
            <person name="Hirochika H."/>
            <person name="Nishikawa T."/>
            <person name="Kadowaki K."/>
            <person name="Sugiura M."/>
            <person name="Burr B."/>
            <person name="Sasaki T."/>
        </authorList>
    </citation>
    <scope>NUCLEOTIDE SEQUENCE [LARGE SCALE GENOMIC DNA]</scope>
    <source>
        <strain evidence="3">cv. Nipponbare</strain>
    </source>
</reference>
<feature type="region of interest" description="Disordered" evidence="1">
    <location>
        <begin position="1"/>
        <end position="22"/>
    </location>
</feature>
<evidence type="ECO:0000256" key="1">
    <source>
        <dbReference type="SAM" id="MobiDB-lite"/>
    </source>
</evidence>
<dbReference type="InParanoid" id="A0A0P0Y1K0"/>
<dbReference type="OMA" id="QPAMDPT"/>
<dbReference type="Gramene" id="Os11t0420200-00">
    <property type="protein sequence ID" value="Os11t0420200-00"/>
    <property type="gene ID" value="Os11g0420200"/>
</dbReference>
<name>A0A0P0Y1K0_ORYSJ</name>
<accession>A0A0P0Y1K0</accession>
<proteinExistence type="predicted"/>
<dbReference type="AlphaFoldDB" id="A0A0P0Y1K0"/>
<evidence type="ECO:0000313" key="3">
    <source>
        <dbReference type="Proteomes" id="UP000059680"/>
    </source>
</evidence>
<sequence>MEESRSGQPAMDPTRSDPSRCSCGSCSCSCGLLHMMPWNQYAAAYGAAASWLQRLCWRVCFSLARSCINEVMERRIWRTAAKSWCWRTSSQGIDGFFVYTGGFSLVVRELGSCDLA</sequence>
<dbReference type="PaxDb" id="39947-A0A0P0Y1K0"/>
<reference evidence="2 3" key="2">
    <citation type="journal article" date="2013" name="Plant Cell Physiol.">
        <title>Rice Annotation Project Database (RAP-DB): an integrative and interactive database for rice genomics.</title>
        <authorList>
            <person name="Sakai H."/>
            <person name="Lee S.S."/>
            <person name="Tanaka T."/>
            <person name="Numa H."/>
            <person name="Kim J."/>
            <person name="Kawahara Y."/>
            <person name="Wakimoto H."/>
            <person name="Yang C.C."/>
            <person name="Iwamoto M."/>
            <person name="Abe T."/>
            <person name="Yamada Y."/>
            <person name="Muto A."/>
            <person name="Inokuchi H."/>
            <person name="Ikemura T."/>
            <person name="Matsumoto T."/>
            <person name="Sasaki T."/>
            <person name="Itoh T."/>
        </authorList>
    </citation>
    <scope>NUCLEOTIDE SEQUENCE [LARGE SCALE GENOMIC DNA]</scope>
    <source>
        <strain evidence="3">cv. Nipponbare</strain>
    </source>
</reference>
<dbReference type="Proteomes" id="UP000059680">
    <property type="component" value="Chromosome 11"/>
</dbReference>
<organism evidence="2 3">
    <name type="scientific">Oryza sativa subsp. japonica</name>
    <name type="common">Rice</name>
    <dbReference type="NCBI Taxonomy" id="39947"/>
    <lineage>
        <taxon>Eukaryota</taxon>
        <taxon>Viridiplantae</taxon>
        <taxon>Streptophyta</taxon>
        <taxon>Embryophyta</taxon>
        <taxon>Tracheophyta</taxon>
        <taxon>Spermatophyta</taxon>
        <taxon>Magnoliopsida</taxon>
        <taxon>Liliopsida</taxon>
        <taxon>Poales</taxon>
        <taxon>Poaceae</taxon>
        <taxon>BOP clade</taxon>
        <taxon>Oryzoideae</taxon>
        <taxon>Oryzeae</taxon>
        <taxon>Oryzinae</taxon>
        <taxon>Oryza</taxon>
        <taxon>Oryza sativa</taxon>
    </lineage>
</organism>
<dbReference type="EMBL" id="AP014967">
    <property type="protein sequence ID" value="BAT13774.1"/>
    <property type="molecule type" value="Genomic_DNA"/>
</dbReference>
<gene>
    <name evidence="2" type="ordered locus">Os11g0420200</name>
    <name evidence="2" type="ORF">OSNPB_110420200</name>
</gene>
<keyword evidence="3" id="KW-1185">Reference proteome</keyword>
<protein>
    <submittedName>
        <fullName evidence="2">Os11g0420200 protein</fullName>
    </submittedName>
</protein>
<evidence type="ECO:0000313" key="2">
    <source>
        <dbReference type="EMBL" id="BAT13774.1"/>
    </source>
</evidence>
<reference evidence="2 3" key="3">
    <citation type="journal article" date="2013" name="Rice">
        <title>Improvement of the Oryza sativa Nipponbare reference genome using next generation sequence and optical map data.</title>
        <authorList>
            <person name="Kawahara Y."/>
            <person name="de la Bastide M."/>
            <person name="Hamilton J.P."/>
            <person name="Kanamori H."/>
            <person name="McCombie W.R."/>
            <person name="Ouyang S."/>
            <person name="Schwartz D.C."/>
            <person name="Tanaka T."/>
            <person name="Wu J."/>
            <person name="Zhou S."/>
            <person name="Childs K.L."/>
            <person name="Davidson R.M."/>
            <person name="Lin H."/>
            <person name="Quesada-Ocampo L."/>
            <person name="Vaillancourt B."/>
            <person name="Sakai H."/>
            <person name="Lee S.S."/>
            <person name="Kim J."/>
            <person name="Numa H."/>
            <person name="Itoh T."/>
            <person name="Buell C.R."/>
            <person name="Matsumoto T."/>
        </authorList>
    </citation>
    <scope>NUCLEOTIDE SEQUENCE [LARGE SCALE GENOMIC DNA]</scope>
    <source>
        <strain evidence="3">cv. Nipponbare</strain>
    </source>
</reference>